<organism evidence="2 3">
    <name type="scientific">Thalassomonas viridans</name>
    <dbReference type="NCBI Taxonomy" id="137584"/>
    <lineage>
        <taxon>Bacteria</taxon>
        <taxon>Pseudomonadati</taxon>
        <taxon>Pseudomonadota</taxon>
        <taxon>Gammaproteobacteria</taxon>
        <taxon>Alteromonadales</taxon>
        <taxon>Colwelliaceae</taxon>
        <taxon>Thalassomonas</taxon>
    </lineage>
</organism>
<feature type="transmembrane region" description="Helical" evidence="1">
    <location>
        <begin position="96"/>
        <end position="113"/>
    </location>
</feature>
<protein>
    <submittedName>
        <fullName evidence="2">Uncharacterized protein</fullName>
    </submittedName>
</protein>
<proteinExistence type="predicted"/>
<evidence type="ECO:0000313" key="3">
    <source>
        <dbReference type="Proteomes" id="UP000032352"/>
    </source>
</evidence>
<accession>A0AAE9Z2N8</accession>
<sequence length="125" mass="14338">MYQRIFAFLMLAVTISGVVFTYESAGAANRADFFRYLLFLSGFLQFYFSIKNVRSKRTARYIVILQNILAFFAVIVLLAALGYIHEFVESNVKSGLFYFLFVFSCAQLIYYSNKRSAPGTGRERA</sequence>
<keyword evidence="1" id="KW-0812">Transmembrane</keyword>
<dbReference type="RefSeq" id="WP_044842398.1">
    <property type="nucleotide sequence ID" value="NZ_CP059733.1"/>
</dbReference>
<dbReference type="EMBL" id="CP059733">
    <property type="protein sequence ID" value="WDE04944.1"/>
    <property type="molecule type" value="Genomic_DNA"/>
</dbReference>
<evidence type="ECO:0000313" key="2">
    <source>
        <dbReference type="EMBL" id="WDE04944.1"/>
    </source>
</evidence>
<name>A0AAE9Z2N8_9GAMM</name>
<dbReference type="Proteomes" id="UP000032352">
    <property type="component" value="Chromosome"/>
</dbReference>
<feature type="transmembrane region" description="Helical" evidence="1">
    <location>
        <begin position="62"/>
        <end position="84"/>
    </location>
</feature>
<keyword evidence="3" id="KW-1185">Reference proteome</keyword>
<dbReference type="KEGG" id="tvd:SG34_027170"/>
<feature type="transmembrane region" description="Helical" evidence="1">
    <location>
        <begin position="33"/>
        <end position="50"/>
    </location>
</feature>
<reference evidence="2 3" key="2">
    <citation type="journal article" date="2022" name="Mar. Drugs">
        <title>Bioassay-Guided Fractionation Leads to the Detection of Cholic Acid Generated by the Rare Thalassomonas sp.</title>
        <authorList>
            <person name="Pheiffer F."/>
            <person name="Schneider Y.K."/>
            <person name="Hansen E.H."/>
            <person name="Andersen J.H."/>
            <person name="Isaksson J."/>
            <person name="Busche T."/>
            <person name="R C."/>
            <person name="Kalinowski J."/>
            <person name="Zyl L.V."/>
            <person name="Trindade M."/>
        </authorList>
    </citation>
    <scope>NUCLEOTIDE SEQUENCE [LARGE SCALE GENOMIC DNA]</scope>
    <source>
        <strain evidence="2 3">XOM25</strain>
    </source>
</reference>
<gene>
    <name evidence="2" type="ORF">SG34_027170</name>
</gene>
<keyword evidence="1" id="KW-0472">Membrane</keyword>
<reference evidence="2 3" key="1">
    <citation type="journal article" date="2015" name="Genome Announc.">
        <title>Draft Genome Sequences of Marine Isolates of Thalassomonas viridans and Thalassomonas actiniarum.</title>
        <authorList>
            <person name="Olonade I."/>
            <person name="van Zyl L.J."/>
            <person name="Trindade M."/>
        </authorList>
    </citation>
    <scope>NUCLEOTIDE SEQUENCE [LARGE SCALE GENOMIC DNA]</scope>
    <source>
        <strain evidence="2 3">XOM25</strain>
    </source>
</reference>
<dbReference type="AlphaFoldDB" id="A0AAE9Z2N8"/>
<evidence type="ECO:0000256" key="1">
    <source>
        <dbReference type="SAM" id="Phobius"/>
    </source>
</evidence>
<keyword evidence="1" id="KW-1133">Transmembrane helix</keyword>